<keyword evidence="4" id="KW-0677">Repeat</keyword>
<dbReference type="GO" id="GO:0019867">
    <property type="term" value="C:outer membrane"/>
    <property type="evidence" value="ECO:0007669"/>
    <property type="project" value="InterPro"/>
</dbReference>
<evidence type="ECO:0000256" key="2">
    <source>
        <dbReference type="ARBA" id="ARBA00005186"/>
    </source>
</evidence>
<dbReference type="GO" id="GO:0006011">
    <property type="term" value="P:UDP-alpha-D-glucose metabolic process"/>
    <property type="evidence" value="ECO:0007669"/>
    <property type="project" value="InterPro"/>
</dbReference>
<comment type="function">
    <text evidence="1">Required for maximal bacterial cellulose synthesis.</text>
</comment>
<comment type="pathway">
    <text evidence="2">Glycan metabolism; bacterial cellulose biosynthesis.</text>
</comment>
<name>A0A850QVU9_PHODD</name>
<dbReference type="EMBL" id="JABXOR010001385">
    <property type="protein sequence ID" value="NVP02766.1"/>
    <property type="molecule type" value="Genomic_DNA"/>
</dbReference>
<feature type="domain" description="Cellulose synthase operon C C-terminal" evidence="9">
    <location>
        <begin position="910"/>
        <end position="1226"/>
    </location>
</feature>
<reference evidence="10 11" key="1">
    <citation type="submission" date="2020-06" db="EMBL/GenBank/DDBJ databases">
        <title>Photobacterium damselae subsp. damselae comparative genomics.</title>
        <authorList>
            <person name="Osorio C.R."/>
        </authorList>
    </citation>
    <scope>NUCLEOTIDE SEQUENCE [LARGE SCALE GENOMIC DNA]</scope>
    <source>
        <strain evidence="10 11">TW250/03</strain>
    </source>
</reference>
<dbReference type="InterPro" id="IPR008410">
    <property type="entry name" value="BCSC_C"/>
</dbReference>
<dbReference type="Pfam" id="PF13432">
    <property type="entry name" value="TPR_16"/>
    <property type="match status" value="1"/>
</dbReference>
<dbReference type="PROSITE" id="PS50005">
    <property type="entry name" value="TPR"/>
    <property type="match status" value="2"/>
</dbReference>
<dbReference type="Gene3D" id="1.25.40.10">
    <property type="entry name" value="Tetratricopeptide repeat domain"/>
    <property type="match status" value="3"/>
</dbReference>
<dbReference type="InterPro" id="IPR011990">
    <property type="entry name" value="TPR-like_helical_dom_sf"/>
</dbReference>
<evidence type="ECO:0000256" key="3">
    <source>
        <dbReference type="ARBA" id="ARBA00022729"/>
    </source>
</evidence>
<dbReference type="AlphaFoldDB" id="A0A850QVU9"/>
<evidence type="ECO:0000256" key="1">
    <source>
        <dbReference type="ARBA" id="ARBA00003476"/>
    </source>
</evidence>
<evidence type="ECO:0000313" key="10">
    <source>
        <dbReference type="EMBL" id="NVP02766.1"/>
    </source>
</evidence>
<dbReference type="SMART" id="SM00028">
    <property type="entry name" value="TPR"/>
    <property type="match status" value="3"/>
</dbReference>
<gene>
    <name evidence="10" type="ORF">HWA77_21385</name>
</gene>
<dbReference type="InterPro" id="IPR003921">
    <property type="entry name" value="Cell_synth_C"/>
</dbReference>
<keyword evidence="6" id="KW-0135">Cellulose biosynthesis</keyword>
<protein>
    <submittedName>
        <fullName evidence="10">BCSC C-terminal domain-containing protein</fullName>
    </submittedName>
</protein>
<dbReference type="SUPFAM" id="SSF48452">
    <property type="entry name" value="TPR-like"/>
    <property type="match status" value="1"/>
</dbReference>
<evidence type="ECO:0000256" key="6">
    <source>
        <dbReference type="ARBA" id="ARBA00022916"/>
    </source>
</evidence>
<feature type="repeat" description="TPR" evidence="7">
    <location>
        <begin position="419"/>
        <end position="452"/>
    </location>
</feature>
<dbReference type="Pfam" id="PF05420">
    <property type="entry name" value="BCSC_C"/>
    <property type="match status" value="1"/>
</dbReference>
<evidence type="ECO:0000256" key="7">
    <source>
        <dbReference type="PROSITE-ProRule" id="PRU00339"/>
    </source>
</evidence>
<dbReference type="InterPro" id="IPR019734">
    <property type="entry name" value="TPR_rpt"/>
</dbReference>
<proteinExistence type="predicted"/>
<sequence length="1247" mass="141944">MRLNPLSFSIMVSSLLHSTASFSSVSQPLLLTNQVHTDAYQPVSPIQFSTDLSRVNSVNWLLNQLKLADAIGREDIISSTLERLFAIKSNNLDGQYYQAKLYIKQNQLELADRILVKMKHEAPDSRLVGELSVILSLKEKLKSEYQLARLLGKSGRYQDAINKYKVMFPQGMPTPQLTLEFLLLEGNIQSLYGTVKKGLEQLNIEYPGVPEYQLALADHIRKREPGNPWVLETYRRLALIPSLGTAAATSWLRALDELPISKKVEQQYAILASYYPADLEIQRANQGAIDRWHQEQELRKDPSYLAKLKGLELLDNNKNAQAKRQLLYAYSTRPTDPQILGGLGKVYLRMGRQSKALHYFELAKQFDEDPDSISKWEALIRTSRYWAYLDKGDHAVTKQQWLYAKHWYLKALSIDDSEPYALCSLGDLWYLQHEYFNAFKYYRKAMIVDATNSAALKGMLKVKIATDDLSAALAFAKQFSHAQQKAISEYINQIELGKIQQDLHIALEQNDKNQIQKALDKLILRQPRSPWIRYDIAKTMLFLGDKERADELMRQWAKQNADPEMKFAYALYLSKDGLLGDAITTLESIPVVKQTMAMKRNLDRMKLTQALDHIVSLYAKNPTKATHKLALLEISYRENKTDLVRIANAWIDINNMHQAIDIYQKISSKCLRADDQISFAKLMLRLHRFSDFDRWSQSFENNQVMTQMVLVNFTQLKYQRIFDQAQFEFAHHDFSHASVLYKKLISSPEPYQTQAQIGLLKSLIAIDDHVSIKNLVLALDNKRSILTDKQLVEVSMLFSQLGYQMKSAELNQWVGRNLSADAQDYRNSLSIAMRNNNWSLAEHRAYQALLSSRNERHGKKTAPVTLHQLYDTADDYWLTQGVKSDIDELHARSDGHVIIGYDSSGRDGKNTATQIPIEAKIPVEKWNGHWLLRADYVSVDSGKLAYFGSGSSKDEKKVSFHNHTHGIALGLGWLAHDWKVDIGSTPIGFEQTHLVGGVSFQGDFDEFAWHATLSRRPETSSTLSYAGMNVPSQVSTSSGRYWGGVLKTGIKLNTSWDVGGTYGFWSSVQYHVLTGDNVASNTRLGLLGGMYAKLLSTEDQRLSIGTNMMYLHYDKNLDEYQFGSGGYYSPQAYFSLSLPVNFYGRYGNSWSYLFSGSISHSWSREDAPYGNVKGSASETSHGVGYSLQGSIEKRVSKHWYLGASLDLQRAKFYTPNHFLLYAKYTFADRWQPIEIPVSAPMLYGDFD</sequence>
<dbReference type="PRINTS" id="PR01441">
    <property type="entry name" value="CELLSNTHASEC"/>
</dbReference>
<evidence type="ECO:0000259" key="9">
    <source>
        <dbReference type="Pfam" id="PF05420"/>
    </source>
</evidence>
<feature type="chain" id="PRO_5032504015" evidence="8">
    <location>
        <begin position="24"/>
        <end position="1247"/>
    </location>
</feature>
<feature type="repeat" description="TPR" evidence="7">
    <location>
        <begin position="337"/>
        <end position="370"/>
    </location>
</feature>
<dbReference type="UniPathway" id="UPA00694"/>
<dbReference type="SUPFAM" id="SSF81901">
    <property type="entry name" value="HCP-like"/>
    <property type="match status" value="1"/>
</dbReference>
<organism evidence="10 11">
    <name type="scientific">Photobacterium damselae subsp. damselae</name>
    <name type="common">Listonella damsela</name>
    <dbReference type="NCBI Taxonomy" id="85581"/>
    <lineage>
        <taxon>Bacteria</taxon>
        <taxon>Pseudomonadati</taxon>
        <taxon>Pseudomonadota</taxon>
        <taxon>Gammaproteobacteria</taxon>
        <taxon>Vibrionales</taxon>
        <taxon>Vibrionaceae</taxon>
        <taxon>Photobacterium</taxon>
    </lineage>
</organism>
<comment type="caution">
    <text evidence="10">The sequence shown here is derived from an EMBL/GenBank/DDBJ whole genome shotgun (WGS) entry which is preliminary data.</text>
</comment>
<feature type="signal peptide" evidence="8">
    <location>
        <begin position="1"/>
        <end position="23"/>
    </location>
</feature>
<evidence type="ECO:0000256" key="8">
    <source>
        <dbReference type="SAM" id="SignalP"/>
    </source>
</evidence>
<dbReference type="GO" id="GO:0030244">
    <property type="term" value="P:cellulose biosynthetic process"/>
    <property type="evidence" value="ECO:0007669"/>
    <property type="project" value="UniProtKB-KW"/>
</dbReference>
<evidence type="ECO:0000256" key="5">
    <source>
        <dbReference type="ARBA" id="ARBA00022803"/>
    </source>
</evidence>
<keyword evidence="3 8" id="KW-0732">Signal</keyword>
<evidence type="ECO:0000256" key="4">
    <source>
        <dbReference type="ARBA" id="ARBA00022737"/>
    </source>
</evidence>
<keyword evidence="5 7" id="KW-0802">TPR repeat</keyword>
<evidence type="ECO:0000313" key="11">
    <source>
        <dbReference type="Proteomes" id="UP000533429"/>
    </source>
</evidence>
<accession>A0A850QVU9</accession>
<dbReference type="Proteomes" id="UP000533429">
    <property type="component" value="Unassembled WGS sequence"/>
</dbReference>